<name>A0A517XQ08_9BACT</name>
<proteinExistence type="predicted"/>
<reference evidence="2 3" key="1">
    <citation type="submission" date="2019-02" db="EMBL/GenBank/DDBJ databases">
        <title>Deep-cultivation of Planctomycetes and their phenomic and genomic characterization uncovers novel biology.</title>
        <authorList>
            <person name="Wiegand S."/>
            <person name="Jogler M."/>
            <person name="Boedeker C."/>
            <person name="Pinto D."/>
            <person name="Vollmers J."/>
            <person name="Rivas-Marin E."/>
            <person name="Kohn T."/>
            <person name="Peeters S.H."/>
            <person name="Heuer A."/>
            <person name="Rast P."/>
            <person name="Oberbeckmann S."/>
            <person name="Bunk B."/>
            <person name="Jeske O."/>
            <person name="Meyerdierks A."/>
            <person name="Storesund J.E."/>
            <person name="Kallscheuer N."/>
            <person name="Luecker S."/>
            <person name="Lage O.M."/>
            <person name="Pohl T."/>
            <person name="Merkel B.J."/>
            <person name="Hornburger P."/>
            <person name="Mueller R.-W."/>
            <person name="Bruemmer F."/>
            <person name="Labrenz M."/>
            <person name="Spormann A.M."/>
            <person name="Op den Camp H."/>
            <person name="Overmann J."/>
            <person name="Amann R."/>
            <person name="Jetten M.S.M."/>
            <person name="Mascher T."/>
            <person name="Medema M.H."/>
            <person name="Devos D.P."/>
            <person name="Kaster A.-K."/>
            <person name="Ovreas L."/>
            <person name="Rohde M."/>
            <person name="Galperin M.Y."/>
            <person name="Jogler C."/>
        </authorList>
    </citation>
    <scope>NUCLEOTIDE SEQUENCE [LARGE SCALE GENOMIC DNA]</scope>
    <source>
        <strain evidence="2 3">ETA_A1</strain>
    </source>
</reference>
<keyword evidence="1" id="KW-1133">Transmembrane helix</keyword>
<keyword evidence="1" id="KW-0812">Transmembrane</keyword>
<keyword evidence="1" id="KW-0472">Membrane</keyword>
<evidence type="ECO:0000313" key="2">
    <source>
        <dbReference type="EMBL" id="QDU19566.1"/>
    </source>
</evidence>
<dbReference type="EMBL" id="CP036273">
    <property type="protein sequence ID" value="QDU19566.1"/>
    <property type="molecule type" value="Genomic_DNA"/>
</dbReference>
<dbReference type="KEGG" id="uli:ETAA1_14960"/>
<feature type="transmembrane region" description="Helical" evidence="1">
    <location>
        <begin position="35"/>
        <end position="58"/>
    </location>
</feature>
<dbReference type="Proteomes" id="UP000319576">
    <property type="component" value="Chromosome"/>
</dbReference>
<sequence length="146" mass="15251">MTRRAALAWSAVAWVGVWAFWPALTHDHQPTFTLARIVTTALVAVYAAAAFLNHLVLVPRLWAGSCAKHGLAPVGMVCGLTAAALTVIRVSYLNLHGPDADPNGAAKHFAIDLFGMAIHLLAAAGVVALWRARGEFPMSGSGGADG</sequence>
<gene>
    <name evidence="2" type="ORF">ETAA1_14960</name>
</gene>
<accession>A0A517XQ08</accession>
<keyword evidence="3" id="KW-1185">Reference proteome</keyword>
<feature type="transmembrane region" description="Helical" evidence="1">
    <location>
        <begin position="108"/>
        <end position="130"/>
    </location>
</feature>
<evidence type="ECO:0000256" key="1">
    <source>
        <dbReference type="SAM" id="Phobius"/>
    </source>
</evidence>
<evidence type="ECO:0000313" key="3">
    <source>
        <dbReference type="Proteomes" id="UP000319576"/>
    </source>
</evidence>
<dbReference type="AlphaFoldDB" id="A0A517XQ08"/>
<protein>
    <submittedName>
        <fullName evidence="2">Uncharacterized protein</fullName>
    </submittedName>
</protein>
<feature type="transmembrane region" description="Helical" evidence="1">
    <location>
        <begin position="70"/>
        <end position="88"/>
    </location>
</feature>
<dbReference type="RefSeq" id="WP_145235728.1">
    <property type="nucleotide sequence ID" value="NZ_CP036273.1"/>
</dbReference>
<dbReference type="OrthoDB" id="9985959at2"/>
<organism evidence="2 3">
    <name type="scientific">Urbifossiella limnaea</name>
    <dbReference type="NCBI Taxonomy" id="2528023"/>
    <lineage>
        <taxon>Bacteria</taxon>
        <taxon>Pseudomonadati</taxon>
        <taxon>Planctomycetota</taxon>
        <taxon>Planctomycetia</taxon>
        <taxon>Gemmatales</taxon>
        <taxon>Gemmataceae</taxon>
        <taxon>Urbifossiella</taxon>
    </lineage>
</organism>